<dbReference type="Proteomes" id="UP000579605">
    <property type="component" value="Unassembled WGS sequence"/>
</dbReference>
<comment type="caution">
    <text evidence="3">The sequence shown here is derived from an EMBL/GenBank/DDBJ whole genome shotgun (WGS) entry which is preliminary data.</text>
</comment>
<sequence>MSVFVFTGPSLSPEEGRAVLDATYLPPVSQGDLFRLARRGPRAIAIVDGYFDHVPAVWHKEILWAMSQGIHVYGAASMGALRAAELDVFGMRGVGRVYEWYRDGVLEDDDEVAVGHDDAESGYRRLSEAMVNIRATLERAVGDSVVSAATGGRLAELAKAIFYPERTYGLLLKVAEREGVPTPALDALRAWLPAGQVNQKRDDAVAMLARIRDDLRDGTPATVSYRMEKTDFWSHVMRSQTEGGVDRDGSPDRLPGDGVLEELRLQGAAYQRAVDQGLLRDLAEAEAQALGHGAGQEAMAAARERVRRQLGIDDDDELAQWLADNDVTAERFDRLAAGEAGLDKLRWARGGGGHLLDHLRVDGRYQTLRERWADKERRLRSAGLADASAEDAGLSVPELMRWYFSRLGPFYFLNPREHAKVHGFRTFESFVAAVTREYLYTRLTAQSDERSGEPENVDRTDEVRQP</sequence>
<protein>
    <recommendedName>
        <fullName evidence="2">TfuA-like core domain-containing protein</fullName>
    </recommendedName>
</protein>
<dbReference type="RefSeq" id="WP_179787623.1">
    <property type="nucleotide sequence ID" value="NZ_BAAARR010000010.1"/>
</dbReference>
<feature type="domain" description="TfuA-like core" evidence="2">
    <location>
        <begin position="48"/>
        <end position="167"/>
    </location>
</feature>
<dbReference type="EMBL" id="JACBZH010000001">
    <property type="protein sequence ID" value="NYH89992.1"/>
    <property type="molecule type" value="Genomic_DNA"/>
</dbReference>
<dbReference type="AlphaFoldDB" id="A0A852ZE48"/>
<dbReference type="InterPro" id="IPR012924">
    <property type="entry name" value="TfuA_core"/>
</dbReference>
<accession>A0A852ZE48</accession>
<feature type="region of interest" description="Disordered" evidence="1">
    <location>
        <begin position="445"/>
        <end position="466"/>
    </location>
</feature>
<evidence type="ECO:0000259" key="2">
    <source>
        <dbReference type="Pfam" id="PF07812"/>
    </source>
</evidence>
<proteinExistence type="predicted"/>
<organism evidence="3 4">
    <name type="scientific">Actinopolymorpha rutila</name>
    <dbReference type="NCBI Taxonomy" id="446787"/>
    <lineage>
        <taxon>Bacteria</taxon>
        <taxon>Bacillati</taxon>
        <taxon>Actinomycetota</taxon>
        <taxon>Actinomycetes</taxon>
        <taxon>Propionibacteriales</taxon>
        <taxon>Actinopolymorphaceae</taxon>
        <taxon>Actinopolymorpha</taxon>
    </lineage>
</organism>
<gene>
    <name evidence="3" type="ORF">F4554_002630</name>
</gene>
<name>A0A852ZE48_9ACTN</name>
<dbReference type="Pfam" id="PF07812">
    <property type="entry name" value="TfuA"/>
    <property type="match status" value="1"/>
</dbReference>
<evidence type="ECO:0000313" key="3">
    <source>
        <dbReference type="EMBL" id="NYH89992.1"/>
    </source>
</evidence>
<keyword evidence="4" id="KW-1185">Reference proteome</keyword>
<feature type="compositionally biased region" description="Basic and acidic residues" evidence="1">
    <location>
        <begin position="447"/>
        <end position="466"/>
    </location>
</feature>
<evidence type="ECO:0000313" key="4">
    <source>
        <dbReference type="Proteomes" id="UP000579605"/>
    </source>
</evidence>
<reference evidence="3 4" key="1">
    <citation type="submission" date="2020-07" db="EMBL/GenBank/DDBJ databases">
        <title>Sequencing the genomes of 1000 actinobacteria strains.</title>
        <authorList>
            <person name="Klenk H.-P."/>
        </authorList>
    </citation>
    <scope>NUCLEOTIDE SEQUENCE [LARGE SCALE GENOMIC DNA]</scope>
    <source>
        <strain evidence="3 4">DSM 18448</strain>
    </source>
</reference>
<evidence type="ECO:0000256" key="1">
    <source>
        <dbReference type="SAM" id="MobiDB-lite"/>
    </source>
</evidence>